<feature type="domain" description="tRNA-guanine(15) transglycosylase-like" evidence="8">
    <location>
        <begin position="13"/>
        <end position="371"/>
    </location>
</feature>
<comment type="pathway">
    <text evidence="1 7">tRNA modification; tRNA-queuosine biosynthesis.</text>
</comment>
<dbReference type="Pfam" id="PF01702">
    <property type="entry name" value="TGT"/>
    <property type="match status" value="1"/>
</dbReference>
<evidence type="ECO:0000256" key="6">
    <source>
        <dbReference type="ARBA" id="ARBA00050112"/>
    </source>
</evidence>
<feature type="active site" description="Proton acceptor" evidence="7">
    <location>
        <position position="92"/>
    </location>
</feature>
<evidence type="ECO:0000313" key="9">
    <source>
        <dbReference type="EMBL" id="MBO8453498.1"/>
    </source>
</evidence>
<dbReference type="AlphaFoldDB" id="A0A940DME6"/>
<feature type="active site" description="Nucleophile" evidence="7">
    <location>
        <position position="271"/>
    </location>
</feature>
<keyword evidence="3 7" id="KW-0808">Transferase</keyword>
<dbReference type="EC" id="2.4.2.29" evidence="7"/>
<feature type="region of interest" description="RNA binding" evidence="7">
    <location>
        <begin position="252"/>
        <end position="258"/>
    </location>
</feature>
<organism evidence="9 10">
    <name type="scientific">Candidatus Cryptobacteroides gallistercoris</name>
    <dbReference type="NCBI Taxonomy" id="2840765"/>
    <lineage>
        <taxon>Bacteria</taxon>
        <taxon>Pseudomonadati</taxon>
        <taxon>Bacteroidota</taxon>
        <taxon>Bacteroidia</taxon>
        <taxon>Bacteroidales</taxon>
        <taxon>Candidatus Cryptobacteroides</taxon>
    </lineage>
</organism>
<evidence type="ECO:0000259" key="8">
    <source>
        <dbReference type="Pfam" id="PF01702"/>
    </source>
</evidence>
<dbReference type="NCBIfam" id="TIGR00430">
    <property type="entry name" value="Q_tRNA_tgt"/>
    <property type="match status" value="1"/>
</dbReference>
<dbReference type="FunFam" id="3.20.20.105:FF:000001">
    <property type="entry name" value="Queuine tRNA-ribosyltransferase"/>
    <property type="match status" value="1"/>
</dbReference>
<dbReference type="InterPro" id="IPR050076">
    <property type="entry name" value="ArchSynthase1/Queuine_TRR"/>
</dbReference>
<dbReference type="EMBL" id="JADIMJ010000035">
    <property type="protein sequence ID" value="MBO8453498.1"/>
    <property type="molecule type" value="Genomic_DNA"/>
</dbReference>
<dbReference type="PANTHER" id="PTHR46499">
    <property type="entry name" value="QUEUINE TRNA-RIBOSYLTRANSFERASE"/>
    <property type="match status" value="1"/>
</dbReference>
<sequence>MKFVKTHADAASSARCGVITTDHGTIETPIFMPVGTVGSVKGIYHRNLKEDIGAEIILGNTYHLYLRPGLDILRRAGGLHRFISWDRPILTDSGGFQVFSLSPIRKLTPDGCTFRSHIDGSRHVFTPENNVDTQRIIGGDIIMALDECTPGDASWDYARKSLNLTKSWLERCIRHFDATEPLYGYSQTFFPIVQGCVYPDLRREAAEHAASLDREGYAIGGLSVGETTEQMYEMLEVVCPILPDDKPRYLMGVGTPANILEGIARGVDMFDCVMPTRNGRNGMIFTWDGIMNMRNLKWADDFSPLDPKGSSFVDRTYSKAYLRHLFVAGEIFAGQIASEHNLAFYLDLVREARRHIAAGDFASWKNETVRRVMTRL</sequence>
<evidence type="ECO:0000256" key="4">
    <source>
        <dbReference type="ARBA" id="ARBA00022694"/>
    </source>
</evidence>
<dbReference type="GO" id="GO:0008616">
    <property type="term" value="P:tRNA queuosine(34) biosynthetic process"/>
    <property type="evidence" value="ECO:0007669"/>
    <property type="project" value="UniProtKB-UniRule"/>
</dbReference>
<evidence type="ECO:0000256" key="2">
    <source>
        <dbReference type="ARBA" id="ARBA00022676"/>
    </source>
</evidence>
<reference evidence="9" key="1">
    <citation type="submission" date="2020-10" db="EMBL/GenBank/DDBJ databases">
        <authorList>
            <person name="Gilroy R."/>
        </authorList>
    </citation>
    <scope>NUCLEOTIDE SEQUENCE</scope>
    <source>
        <strain evidence="9">F1-3629</strain>
    </source>
</reference>
<dbReference type="Proteomes" id="UP000771749">
    <property type="component" value="Unassembled WGS sequence"/>
</dbReference>
<comment type="similarity">
    <text evidence="7">Belongs to the queuine tRNA-ribosyltransferase family.</text>
</comment>
<feature type="binding site" evidence="7">
    <location>
        <position position="146"/>
    </location>
    <ligand>
        <name>substrate</name>
    </ligand>
</feature>
<dbReference type="Gene3D" id="3.20.20.105">
    <property type="entry name" value="Queuine tRNA-ribosyltransferase-like"/>
    <property type="match status" value="1"/>
</dbReference>
<feature type="binding site" evidence="7">
    <location>
        <position position="194"/>
    </location>
    <ligand>
        <name>substrate</name>
    </ligand>
</feature>
<evidence type="ECO:0000256" key="7">
    <source>
        <dbReference type="HAMAP-Rule" id="MF_00168"/>
    </source>
</evidence>
<keyword evidence="5 7" id="KW-0671">Queuosine biosynthesis</keyword>
<comment type="catalytic activity">
    <reaction evidence="6 7">
        <text>7-aminomethyl-7-carbaguanine + guanosine(34) in tRNA = 7-aminomethyl-7-carbaguanosine(34) in tRNA + guanine</text>
        <dbReference type="Rhea" id="RHEA:24104"/>
        <dbReference type="Rhea" id="RHEA-COMP:10341"/>
        <dbReference type="Rhea" id="RHEA-COMP:10342"/>
        <dbReference type="ChEBI" id="CHEBI:16235"/>
        <dbReference type="ChEBI" id="CHEBI:58703"/>
        <dbReference type="ChEBI" id="CHEBI:74269"/>
        <dbReference type="ChEBI" id="CHEBI:82833"/>
        <dbReference type="EC" id="2.4.2.29"/>
    </reaction>
</comment>
<feature type="region of interest" description="RNA binding; important for wobble base 34 recognition" evidence="7">
    <location>
        <begin position="276"/>
        <end position="280"/>
    </location>
</feature>
<dbReference type="HAMAP" id="MF_00168">
    <property type="entry name" value="Q_tRNA_Tgt"/>
    <property type="match status" value="1"/>
</dbReference>
<accession>A0A940DME6</accession>
<feature type="binding site" evidence="7">
    <location>
        <begin position="92"/>
        <end position="96"/>
    </location>
    <ligand>
        <name>substrate</name>
    </ligand>
</feature>
<reference evidence="9" key="2">
    <citation type="journal article" date="2021" name="PeerJ">
        <title>Extensive microbial diversity within the chicken gut microbiome revealed by metagenomics and culture.</title>
        <authorList>
            <person name="Gilroy R."/>
            <person name="Ravi A."/>
            <person name="Getino M."/>
            <person name="Pursley I."/>
            <person name="Horton D.L."/>
            <person name="Alikhan N.F."/>
            <person name="Baker D."/>
            <person name="Gharbi K."/>
            <person name="Hall N."/>
            <person name="Watson M."/>
            <person name="Adriaenssens E.M."/>
            <person name="Foster-Nyarko E."/>
            <person name="Jarju S."/>
            <person name="Secka A."/>
            <person name="Antonio M."/>
            <person name="Oren A."/>
            <person name="Chaudhuri R.R."/>
            <person name="La Ragione R."/>
            <person name="Hildebrand F."/>
            <person name="Pallen M.J."/>
        </authorList>
    </citation>
    <scope>NUCLEOTIDE SEQUENCE</scope>
    <source>
        <strain evidence="9">F1-3629</strain>
    </source>
</reference>
<keyword evidence="4 7" id="KW-0819">tRNA processing</keyword>
<dbReference type="InterPro" id="IPR002616">
    <property type="entry name" value="tRNA_ribo_trans-like"/>
</dbReference>
<dbReference type="GO" id="GO:0005829">
    <property type="term" value="C:cytosol"/>
    <property type="evidence" value="ECO:0007669"/>
    <property type="project" value="TreeGrafter"/>
</dbReference>
<comment type="function">
    <text evidence="7">Catalyzes the base-exchange of a guanine (G) residue with the queuine precursor 7-aminomethyl-7-deazaguanine (PreQ1) at position 34 (anticodon wobble position) in tRNAs with GU(N) anticodons (tRNA-Asp, -Asn, -His and -Tyr). Catalysis occurs through a double-displacement mechanism. The nucleophile active site attacks the C1' of nucleotide 34 to detach the guanine base from the RNA, forming a covalent enzyme-RNA intermediate. The proton acceptor active site deprotonates the incoming PreQ1, allowing a nucleophilic attack on the C1' of the ribose to form the product. After dissociation, two additional enzymatic reactions on the tRNA convert PreQ1 to queuine (Q), resulting in the hypermodified nucleoside queuosine (7-(((4,5-cis-dihydroxy-2-cyclopenten-1-yl)amino)methyl)-7-deazaguanosine).</text>
</comment>
<dbReference type="PANTHER" id="PTHR46499:SF1">
    <property type="entry name" value="QUEUINE TRNA-RIBOSYLTRANSFERASE"/>
    <property type="match status" value="1"/>
</dbReference>
<comment type="subunit">
    <text evidence="7">Homodimer. Within each dimer, one monomer is responsible for RNA recognition and catalysis, while the other monomer binds to the replacement base PreQ1.</text>
</comment>
<evidence type="ECO:0000256" key="1">
    <source>
        <dbReference type="ARBA" id="ARBA00004691"/>
    </source>
</evidence>
<keyword evidence="2 7" id="KW-0328">Glycosyltransferase</keyword>
<feature type="binding site" evidence="7">
    <location>
        <position position="221"/>
    </location>
    <ligand>
        <name>substrate</name>
    </ligand>
</feature>
<dbReference type="InterPro" id="IPR036511">
    <property type="entry name" value="TGT-like_sf"/>
</dbReference>
<proteinExistence type="inferred from homology"/>
<evidence type="ECO:0000256" key="3">
    <source>
        <dbReference type="ARBA" id="ARBA00022679"/>
    </source>
</evidence>
<gene>
    <name evidence="7 9" type="primary">tgt</name>
    <name evidence="9" type="ORF">IAC07_02090</name>
</gene>
<dbReference type="InterPro" id="IPR004803">
    <property type="entry name" value="TGT"/>
</dbReference>
<dbReference type="NCBIfam" id="TIGR00449">
    <property type="entry name" value="tgt_general"/>
    <property type="match status" value="1"/>
</dbReference>
<comment type="caution">
    <text evidence="7">Lacks conserved residue(s) required for the propagation of feature annotation.</text>
</comment>
<evidence type="ECO:0000313" key="10">
    <source>
        <dbReference type="Proteomes" id="UP000771749"/>
    </source>
</evidence>
<comment type="caution">
    <text evidence="9">The sequence shown here is derived from an EMBL/GenBank/DDBJ whole genome shotgun (WGS) entry which is preliminary data.</text>
</comment>
<evidence type="ECO:0000256" key="5">
    <source>
        <dbReference type="ARBA" id="ARBA00022785"/>
    </source>
</evidence>
<dbReference type="SUPFAM" id="SSF51713">
    <property type="entry name" value="tRNA-guanine transglycosylase"/>
    <property type="match status" value="1"/>
</dbReference>
<protein>
    <recommendedName>
        <fullName evidence="7">Queuine tRNA-ribosyltransferase</fullName>
        <ecNumber evidence="7">2.4.2.29</ecNumber>
    </recommendedName>
    <alternativeName>
        <fullName evidence="7">Guanine insertion enzyme</fullName>
    </alternativeName>
    <alternativeName>
        <fullName evidence="7">tRNA-guanine transglycosylase</fullName>
    </alternativeName>
</protein>
<dbReference type="GO" id="GO:0008479">
    <property type="term" value="F:tRNA-guanosine(34) queuine transglycosylase activity"/>
    <property type="evidence" value="ECO:0007669"/>
    <property type="project" value="UniProtKB-UniRule"/>
</dbReference>
<name>A0A940DME6_9BACT</name>